<evidence type="ECO:0000256" key="4">
    <source>
        <dbReference type="ARBA" id="ARBA00022833"/>
    </source>
</evidence>
<reference evidence="11 12" key="1">
    <citation type="submission" date="2024-01" db="EMBL/GenBank/DDBJ databases">
        <title>Genome assemblies of Stephania.</title>
        <authorList>
            <person name="Yang L."/>
        </authorList>
    </citation>
    <scope>NUCLEOTIDE SEQUENCE [LARGE SCALE GENOMIC DNA]</scope>
    <source>
        <strain evidence="11">JXDWG</strain>
        <tissue evidence="11">Leaf</tissue>
    </source>
</reference>
<evidence type="ECO:0000256" key="6">
    <source>
        <dbReference type="ARBA" id="ARBA00023015"/>
    </source>
</evidence>
<dbReference type="GO" id="GO:0005634">
    <property type="term" value="C:nucleus"/>
    <property type="evidence" value="ECO:0007669"/>
    <property type="project" value="UniProtKB-ARBA"/>
</dbReference>
<name>A0AAP0EKJ1_9MAGN</name>
<evidence type="ECO:0000256" key="3">
    <source>
        <dbReference type="ARBA" id="ARBA00022771"/>
    </source>
</evidence>
<evidence type="ECO:0000256" key="7">
    <source>
        <dbReference type="ARBA" id="ARBA00023163"/>
    </source>
</evidence>
<dbReference type="InterPro" id="IPR019135">
    <property type="entry name" value="Polycomb_protein_VEFS-Box"/>
</dbReference>
<evidence type="ECO:0000256" key="5">
    <source>
        <dbReference type="ARBA" id="ARBA00022853"/>
    </source>
</evidence>
<dbReference type="GO" id="GO:0008270">
    <property type="term" value="F:zinc ion binding"/>
    <property type="evidence" value="ECO:0007669"/>
    <property type="project" value="UniProtKB-KW"/>
</dbReference>
<dbReference type="InterPro" id="IPR057540">
    <property type="entry name" value="Znf_SUZ12"/>
</dbReference>
<keyword evidence="4" id="KW-0862">Zinc</keyword>
<dbReference type="Proteomes" id="UP001419268">
    <property type="component" value="Unassembled WGS sequence"/>
</dbReference>
<comment type="caution">
    <text evidence="11">The sequence shown here is derived from an EMBL/GenBank/DDBJ whole genome shotgun (WGS) entry which is preliminary data.</text>
</comment>
<evidence type="ECO:0000259" key="8">
    <source>
        <dbReference type="Pfam" id="PF09733"/>
    </source>
</evidence>
<feature type="domain" description="Polycomb protein SUZ12-like zinc finger" evidence="9">
    <location>
        <begin position="310"/>
        <end position="378"/>
    </location>
</feature>
<evidence type="ECO:0008006" key="13">
    <source>
        <dbReference type="Google" id="ProtNLM"/>
    </source>
</evidence>
<feature type="domain" description="DUF7651" evidence="10">
    <location>
        <begin position="78"/>
        <end position="283"/>
    </location>
</feature>
<keyword evidence="6" id="KW-0805">Transcription regulation</keyword>
<dbReference type="PANTHER" id="PTHR22597">
    <property type="entry name" value="POLYCOMB GROUP PROTEIN"/>
    <property type="match status" value="1"/>
</dbReference>
<feature type="domain" description="Polycomb protein VEFS-Box" evidence="8">
    <location>
        <begin position="544"/>
        <end position="664"/>
    </location>
</feature>
<dbReference type="PANTHER" id="PTHR22597:SF0">
    <property type="entry name" value="POLYCOMB PROTEIN SUZ12"/>
    <property type="match status" value="1"/>
</dbReference>
<evidence type="ECO:0000313" key="11">
    <source>
        <dbReference type="EMBL" id="KAK9095156.1"/>
    </source>
</evidence>
<gene>
    <name evidence="11" type="ORF">Scep_026625</name>
</gene>
<evidence type="ECO:0000313" key="12">
    <source>
        <dbReference type="Proteomes" id="UP001419268"/>
    </source>
</evidence>
<sequence>MPGLPLVPRENTNSGCNCSHARNLDQMCRQDSRVHLSAEEASAAEESLSAYCKPVELYNILQRRALQNPSILQRCLFYKIQEKGRRRIRMSISLAGTVINGVQAQSILPLYVLLARPVSDITVSRHSAVYCLIRASILTASSDFERKDCIEANFILPEINKLSAETKAGKLTILLVSCGERKNTFRERNLHSDRTDEITFPSNVGGYCLWGTLPMESFYCSWEKCVNLTSGHKVEMQSTIELQSCFLEPSCLDEGNYMSFQIPDNPGTMQVQVYISAQEVGAREKSPYNSYAYENFSASSLAQIMRLRTGNVIFNYKYYNNTLQKTEVTEDFSCPFCLVQCASFKGLRYHLCASHDLFNFECWVTEEYQAVNVSVKTDAWRYEIVADGIDPRLQTFIFCAKPRKRRKSKNLFQSATNVHPHVLKSDSPEVAMEGFVGSFFERDTDACSSKEKEKAPNTFLSENILENARRDGESNGFDSSSVAEFLERVASSTNMTGVSTATAQSSAGPECVQNVSGNNLAPPSMLQFAKTRKLSIERSDPRNRLLLQKRQFFHSHRAQPMAMEQVTSDRDSEDEVDDDIADFEDRRMLDDFVDVTKDEKQIMHLWNSFVRKQRVLADGHIPWACEAFSRLHGQDLVQAPALIWCWRLLMIKLWNHSLLDAHTMDNCNKILERYQIEISNPKQN</sequence>
<dbReference type="GO" id="GO:0006325">
    <property type="term" value="P:chromatin organization"/>
    <property type="evidence" value="ECO:0007669"/>
    <property type="project" value="UniProtKB-KW"/>
</dbReference>
<keyword evidence="2" id="KW-0479">Metal-binding</keyword>
<evidence type="ECO:0000256" key="1">
    <source>
        <dbReference type="ARBA" id="ARBA00007416"/>
    </source>
</evidence>
<protein>
    <recommendedName>
        <fullName evidence="13">Embryonic flower 2</fullName>
    </recommendedName>
</protein>
<evidence type="ECO:0000259" key="10">
    <source>
        <dbReference type="Pfam" id="PF24663"/>
    </source>
</evidence>
<keyword evidence="5" id="KW-0156">Chromatin regulator</keyword>
<organism evidence="11 12">
    <name type="scientific">Stephania cephalantha</name>
    <dbReference type="NCBI Taxonomy" id="152367"/>
    <lineage>
        <taxon>Eukaryota</taxon>
        <taxon>Viridiplantae</taxon>
        <taxon>Streptophyta</taxon>
        <taxon>Embryophyta</taxon>
        <taxon>Tracheophyta</taxon>
        <taxon>Spermatophyta</taxon>
        <taxon>Magnoliopsida</taxon>
        <taxon>Ranunculales</taxon>
        <taxon>Menispermaceae</taxon>
        <taxon>Menispermoideae</taxon>
        <taxon>Cissampelideae</taxon>
        <taxon>Stephania</taxon>
    </lineage>
</organism>
<keyword evidence="3" id="KW-0863">Zinc-finger</keyword>
<dbReference type="Pfam" id="PF23320">
    <property type="entry name" value="Zn_SUZ12"/>
    <property type="match status" value="1"/>
</dbReference>
<dbReference type="Pfam" id="PF24663">
    <property type="entry name" value="DUF7651"/>
    <property type="match status" value="1"/>
</dbReference>
<keyword evidence="12" id="KW-1185">Reference proteome</keyword>
<dbReference type="GO" id="GO:0031490">
    <property type="term" value="F:chromatin DNA binding"/>
    <property type="evidence" value="ECO:0007669"/>
    <property type="project" value="TreeGrafter"/>
</dbReference>
<dbReference type="CDD" id="cd21553">
    <property type="entry name" value="VEFS-box_EMF2-like"/>
    <property type="match status" value="1"/>
</dbReference>
<dbReference type="CDD" id="cd21749">
    <property type="entry name" value="ZnB-Zn_EMF2-like"/>
    <property type="match status" value="1"/>
</dbReference>
<proteinExistence type="inferred from homology"/>
<dbReference type="AlphaFoldDB" id="A0AAP0EKJ1"/>
<evidence type="ECO:0000256" key="2">
    <source>
        <dbReference type="ARBA" id="ARBA00022723"/>
    </source>
</evidence>
<evidence type="ECO:0000259" key="9">
    <source>
        <dbReference type="Pfam" id="PF23320"/>
    </source>
</evidence>
<dbReference type="InterPro" id="IPR056068">
    <property type="entry name" value="EMF2-like_DUF7651"/>
</dbReference>
<dbReference type="EMBL" id="JBBNAG010000011">
    <property type="protein sequence ID" value="KAK9095156.1"/>
    <property type="molecule type" value="Genomic_DNA"/>
</dbReference>
<keyword evidence="7" id="KW-0804">Transcription</keyword>
<accession>A0AAP0EKJ1</accession>
<comment type="similarity">
    <text evidence="1">Belongs to the VEFS (VRN2-EMF2-FIS2-SU(Z)12) family.</text>
</comment>
<dbReference type="Pfam" id="PF09733">
    <property type="entry name" value="VEFS-Box"/>
    <property type="match status" value="1"/>
</dbReference>